<dbReference type="STRING" id="1192034.CAP_2562"/>
<dbReference type="EMBL" id="ASRX01000002">
    <property type="protein sequence ID" value="EYF08701.1"/>
    <property type="molecule type" value="Genomic_DNA"/>
</dbReference>
<name>A0A017TJA4_9BACT</name>
<dbReference type="eggNOG" id="COG1061">
    <property type="taxonomic scope" value="Bacteria"/>
</dbReference>
<organism evidence="3 4">
    <name type="scientific">Chondromyces apiculatus DSM 436</name>
    <dbReference type="NCBI Taxonomy" id="1192034"/>
    <lineage>
        <taxon>Bacteria</taxon>
        <taxon>Pseudomonadati</taxon>
        <taxon>Myxococcota</taxon>
        <taxon>Polyangia</taxon>
        <taxon>Polyangiales</taxon>
        <taxon>Polyangiaceae</taxon>
        <taxon>Chondromyces</taxon>
    </lineage>
</organism>
<dbReference type="PANTHER" id="PTHR47396:SF1">
    <property type="entry name" value="ATP-DEPENDENT HELICASE IRC3-RELATED"/>
    <property type="match status" value="1"/>
</dbReference>
<dbReference type="GO" id="GO:0061749">
    <property type="term" value="F:forked DNA-dependent helicase activity"/>
    <property type="evidence" value="ECO:0007669"/>
    <property type="project" value="TreeGrafter"/>
</dbReference>
<dbReference type="PANTHER" id="PTHR47396">
    <property type="entry name" value="TYPE I RESTRICTION ENZYME ECOKI R PROTEIN"/>
    <property type="match status" value="1"/>
</dbReference>
<dbReference type="RefSeq" id="WP_052373894.1">
    <property type="nucleotide sequence ID" value="NZ_ASRX01000002.1"/>
</dbReference>
<dbReference type="InterPro" id="IPR027417">
    <property type="entry name" value="P-loop_NTPase"/>
</dbReference>
<dbReference type="Proteomes" id="UP000019678">
    <property type="component" value="Unassembled WGS sequence"/>
</dbReference>
<dbReference type="GO" id="GO:0016787">
    <property type="term" value="F:hydrolase activity"/>
    <property type="evidence" value="ECO:0007669"/>
    <property type="project" value="InterPro"/>
</dbReference>
<dbReference type="Gene3D" id="3.40.50.300">
    <property type="entry name" value="P-loop containing nucleotide triphosphate hydrolases"/>
    <property type="match status" value="2"/>
</dbReference>
<dbReference type="InterPro" id="IPR006935">
    <property type="entry name" value="Helicase/UvrB_N"/>
</dbReference>
<protein>
    <submittedName>
        <fullName evidence="3">Uncharacterized protein</fullName>
    </submittedName>
</protein>
<dbReference type="OrthoDB" id="9804086at2"/>
<dbReference type="AlphaFoldDB" id="A0A017TJA4"/>
<keyword evidence="4" id="KW-1185">Reference proteome</keyword>
<comment type="caution">
    <text evidence="3">The sequence shown here is derived from an EMBL/GenBank/DDBJ whole genome shotgun (WGS) entry which is preliminary data.</text>
</comment>
<evidence type="ECO:0000313" key="3">
    <source>
        <dbReference type="EMBL" id="EYF08701.1"/>
    </source>
</evidence>
<gene>
    <name evidence="3" type="ORF">CAP_2562</name>
</gene>
<evidence type="ECO:0000259" key="1">
    <source>
        <dbReference type="PROSITE" id="PS51192"/>
    </source>
</evidence>
<dbReference type="GO" id="GO:0036121">
    <property type="term" value="F:double-stranded DNA helicase activity"/>
    <property type="evidence" value="ECO:0007669"/>
    <property type="project" value="TreeGrafter"/>
</dbReference>
<reference evidence="3 4" key="1">
    <citation type="submission" date="2013-05" db="EMBL/GenBank/DDBJ databases">
        <title>Genome assembly of Chondromyces apiculatus DSM 436.</title>
        <authorList>
            <person name="Sharma G."/>
            <person name="Khatri I."/>
            <person name="Kaur C."/>
            <person name="Mayilraj S."/>
            <person name="Subramanian S."/>
        </authorList>
    </citation>
    <scope>NUCLEOTIDE SEQUENCE [LARGE SCALE GENOMIC DNA]</scope>
    <source>
        <strain evidence="3 4">DSM 436</strain>
    </source>
</reference>
<dbReference type="Pfam" id="PF00271">
    <property type="entry name" value="Helicase_C"/>
    <property type="match status" value="1"/>
</dbReference>
<dbReference type="SMART" id="SM00490">
    <property type="entry name" value="HELICc"/>
    <property type="match status" value="1"/>
</dbReference>
<dbReference type="InterPro" id="IPR014001">
    <property type="entry name" value="Helicase_ATP-bd"/>
</dbReference>
<dbReference type="PROSITE" id="PS51192">
    <property type="entry name" value="HELICASE_ATP_BIND_1"/>
    <property type="match status" value="1"/>
</dbReference>
<dbReference type="PROSITE" id="PS51194">
    <property type="entry name" value="HELICASE_CTER"/>
    <property type="match status" value="1"/>
</dbReference>
<dbReference type="Pfam" id="PF04851">
    <property type="entry name" value="ResIII"/>
    <property type="match status" value="1"/>
</dbReference>
<proteinExistence type="predicted"/>
<feature type="domain" description="Helicase C-terminal" evidence="2">
    <location>
        <begin position="216"/>
        <end position="367"/>
    </location>
</feature>
<dbReference type="SMART" id="SM00487">
    <property type="entry name" value="DEXDc"/>
    <property type="match status" value="1"/>
</dbReference>
<evidence type="ECO:0000313" key="4">
    <source>
        <dbReference type="Proteomes" id="UP000019678"/>
    </source>
</evidence>
<dbReference type="GO" id="GO:0005524">
    <property type="term" value="F:ATP binding"/>
    <property type="evidence" value="ECO:0007669"/>
    <property type="project" value="InterPro"/>
</dbReference>
<sequence>MKYKPRDYQERAIARARQAIRSGKKRPLIVAPTGAGKTVIACAIVESAMEKGSRTLFMAHRRELIEQTSRKLDEMEIDHGVIKAGHPRVRPELPIQVGSVQTLARRLGGKSEPFRLVIVDEAHHATAASYRAVLKASPEAVVLGLTATPYRADGVALGDVFDAFIEVTTLGALIESRHLVEPRVFGRRVPDLSKVRKVGNDYNLGQLAEVMDQDELVEDIVEAWRDKAAGRLTVVFAVNIAHSKHIAAAFTEAGIPAGHVDGEMGEDERAAVLGRLARGEIQVLSNCNILTEGWDLPRCSCVVLARPTRSRSLWKQMCGRALRPAPEVGKVDCLILDHGGCWKRFGFLTDPEENSLEGKEREGGASRFECPFCGEVLRGWPGHCPACGSELPRDAREAERPSARAEGSMVELRSLEERVYVYEGWAKQARARGWAPGRVAIEFRKAFGRYPKRLEMGKDPSLWTRYDDALKRGVWVQETPGGDVPRARRDGG</sequence>
<accession>A0A017TJA4</accession>
<feature type="domain" description="Helicase ATP-binding" evidence="1">
    <location>
        <begin position="18"/>
        <end position="167"/>
    </location>
</feature>
<dbReference type="GO" id="GO:0000403">
    <property type="term" value="F:Y-form DNA binding"/>
    <property type="evidence" value="ECO:0007669"/>
    <property type="project" value="TreeGrafter"/>
</dbReference>
<dbReference type="SUPFAM" id="SSF52540">
    <property type="entry name" value="P-loop containing nucleoside triphosphate hydrolases"/>
    <property type="match status" value="1"/>
</dbReference>
<evidence type="ECO:0000259" key="2">
    <source>
        <dbReference type="PROSITE" id="PS51194"/>
    </source>
</evidence>
<dbReference type="InterPro" id="IPR050742">
    <property type="entry name" value="Helicase_Restrict-Modif_Enz"/>
</dbReference>
<dbReference type="InterPro" id="IPR001650">
    <property type="entry name" value="Helicase_C-like"/>
</dbReference>